<organism evidence="3 4">
    <name type="scientific">Ignelater luminosus</name>
    <name type="common">Cucubano</name>
    <name type="synonym">Pyrophorus luminosus</name>
    <dbReference type="NCBI Taxonomy" id="2038154"/>
    <lineage>
        <taxon>Eukaryota</taxon>
        <taxon>Metazoa</taxon>
        <taxon>Ecdysozoa</taxon>
        <taxon>Arthropoda</taxon>
        <taxon>Hexapoda</taxon>
        <taxon>Insecta</taxon>
        <taxon>Pterygota</taxon>
        <taxon>Neoptera</taxon>
        <taxon>Endopterygota</taxon>
        <taxon>Coleoptera</taxon>
        <taxon>Polyphaga</taxon>
        <taxon>Elateriformia</taxon>
        <taxon>Elateroidea</taxon>
        <taxon>Elateridae</taxon>
        <taxon>Agrypninae</taxon>
        <taxon>Pyrophorini</taxon>
        <taxon>Ignelater</taxon>
    </lineage>
</organism>
<sequence length="142" mass="16125">MCCEEFKIPAIETNENLLNINSAAVEGITSIGGGYYNLVELLSCLEIPSFSEKLFKKHTEIIGKGWEIAAVQEMEAAAKKEAERGKVKTKNDRNAIKHNGSEDPDYSIFCQKEDMDNEEFEKQKKIFLDTIKKRRRSTDSIC</sequence>
<accession>A0A8K0D5V2</accession>
<dbReference type="InterPro" id="IPR049012">
    <property type="entry name" value="Mutator_transp_dom"/>
</dbReference>
<protein>
    <recommendedName>
        <fullName evidence="2">Mutator-like transposase domain-containing protein</fullName>
    </recommendedName>
</protein>
<dbReference type="Pfam" id="PF20700">
    <property type="entry name" value="Mutator"/>
    <property type="match status" value="1"/>
</dbReference>
<dbReference type="Proteomes" id="UP000801492">
    <property type="component" value="Unassembled WGS sequence"/>
</dbReference>
<name>A0A8K0D5V2_IGNLU</name>
<gene>
    <name evidence="3" type="ORF">ILUMI_08322</name>
</gene>
<evidence type="ECO:0000313" key="4">
    <source>
        <dbReference type="Proteomes" id="UP000801492"/>
    </source>
</evidence>
<feature type="domain" description="Mutator-like transposase" evidence="2">
    <location>
        <begin position="15"/>
        <end position="103"/>
    </location>
</feature>
<keyword evidence="4" id="KW-1185">Reference proteome</keyword>
<evidence type="ECO:0000259" key="2">
    <source>
        <dbReference type="Pfam" id="PF20700"/>
    </source>
</evidence>
<dbReference type="EMBL" id="VTPC01003899">
    <property type="protein sequence ID" value="KAF2897851.1"/>
    <property type="molecule type" value="Genomic_DNA"/>
</dbReference>
<reference evidence="3" key="1">
    <citation type="submission" date="2019-08" db="EMBL/GenBank/DDBJ databases">
        <title>The genome of the North American firefly Photinus pyralis.</title>
        <authorList>
            <consortium name="Photinus pyralis genome working group"/>
            <person name="Fallon T.R."/>
            <person name="Sander Lower S.E."/>
            <person name="Weng J.-K."/>
        </authorList>
    </citation>
    <scope>NUCLEOTIDE SEQUENCE</scope>
    <source>
        <strain evidence="3">TRF0915ILg1</strain>
        <tissue evidence="3">Whole body</tissue>
    </source>
</reference>
<feature type="compositionally biased region" description="Basic and acidic residues" evidence="1">
    <location>
        <begin position="81"/>
        <end position="101"/>
    </location>
</feature>
<evidence type="ECO:0000313" key="3">
    <source>
        <dbReference type="EMBL" id="KAF2897851.1"/>
    </source>
</evidence>
<evidence type="ECO:0000256" key="1">
    <source>
        <dbReference type="SAM" id="MobiDB-lite"/>
    </source>
</evidence>
<comment type="caution">
    <text evidence="3">The sequence shown here is derived from an EMBL/GenBank/DDBJ whole genome shotgun (WGS) entry which is preliminary data.</text>
</comment>
<dbReference type="AlphaFoldDB" id="A0A8K0D5V2"/>
<proteinExistence type="predicted"/>
<feature type="region of interest" description="Disordered" evidence="1">
    <location>
        <begin position="81"/>
        <end position="107"/>
    </location>
</feature>
<dbReference type="OrthoDB" id="6431292at2759"/>